<dbReference type="RefSeq" id="WP_159602669.1">
    <property type="nucleotide sequence ID" value="NZ_CACSAS010000052.1"/>
</dbReference>
<evidence type="ECO:0000256" key="1">
    <source>
        <dbReference type="SAM" id="Phobius"/>
    </source>
</evidence>
<keyword evidence="1" id="KW-1133">Transmembrane helix</keyword>
<dbReference type="AlphaFoldDB" id="A0A5S9R734"/>
<feature type="transmembrane region" description="Helical" evidence="1">
    <location>
        <begin position="34"/>
        <end position="54"/>
    </location>
</feature>
<feature type="transmembrane region" description="Helical" evidence="1">
    <location>
        <begin position="93"/>
        <end position="112"/>
    </location>
</feature>
<protein>
    <submittedName>
        <fullName evidence="2">Uncharacterized protein</fullName>
    </submittedName>
</protein>
<dbReference type="Proteomes" id="UP000433050">
    <property type="component" value="Unassembled WGS sequence"/>
</dbReference>
<proteinExistence type="predicted"/>
<keyword evidence="1" id="KW-0472">Membrane</keyword>
<dbReference type="EMBL" id="CACSAS010000052">
    <property type="protein sequence ID" value="CAA0130521.1"/>
    <property type="molecule type" value="Genomic_DNA"/>
</dbReference>
<gene>
    <name evidence="2" type="ORF">STARVERO_04337</name>
</gene>
<evidence type="ECO:0000313" key="2">
    <source>
        <dbReference type="EMBL" id="CAA0130521.1"/>
    </source>
</evidence>
<reference evidence="2 3" key="1">
    <citation type="submission" date="2019-12" db="EMBL/GenBank/DDBJ databases">
        <authorList>
            <person name="Reyes-Prieto M."/>
        </authorList>
    </citation>
    <scope>NUCLEOTIDE SEQUENCE [LARGE SCALE GENOMIC DNA]</scope>
    <source>
        <strain evidence="2">HF14-78462</strain>
    </source>
</reference>
<feature type="transmembrane region" description="Helical" evidence="1">
    <location>
        <begin position="66"/>
        <end position="87"/>
    </location>
</feature>
<keyword evidence="1" id="KW-0812">Transmembrane</keyword>
<organism evidence="2 3">
    <name type="scientific">Starkeya nomas</name>
    <dbReference type="NCBI Taxonomy" id="2666134"/>
    <lineage>
        <taxon>Bacteria</taxon>
        <taxon>Pseudomonadati</taxon>
        <taxon>Pseudomonadota</taxon>
        <taxon>Alphaproteobacteria</taxon>
        <taxon>Hyphomicrobiales</taxon>
        <taxon>Xanthobacteraceae</taxon>
        <taxon>Starkeya</taxon>
    </lineage>
</organism>
<accession>A0A5S9R734</accession>
<name>A0A5S9R734_9HYPH</name>
<sequence>MLPFVLILLSVAFGVIVAFDTASPLRGVTRTDIAVGVAGFALCFAALVGVVLIVRLASAPLPSPVVTTPFAFALALLVAGLLLALGIRRRRAIWMAVLAGGALHGLAIFGNLV</sequence>
<evidence type="ECO:0000313" key="3">
    <source>
        <dbReference type="Proteomes" id="UP000433050"/>
    </source>
</evidence>
<keyword evidence="3" id="KW-1185">Reference proteome</keyword>